<protein>
    <submittedName>
        <fullName evidence="2">Uncharacterized protein</fullName>
    </submittedName>
</protein>
<proteinExistence type="predicted"/>
<dbReference type="AlphaFoldDB" id="A0A317N880"/>
<evidence type="ECO:0000313" key="2">
    <source>
        <dbReference type="EMBL" id="PWV71536.1"/>
    </source>
</evidence>
<organism evidence="2 3">
    <name type="scientific">Nocardia neocaledoniensis</name>
    <dbReference type="NCBI Taxonomy" id="236511"/>
    <lineage>
        <taxon>Bacteria</taxon>
        <taxon>Bacillati</taxon>
        <taxon>Actinomycetota</taxon>
        <taxon>Actinomycetes</taxon>
        <taxon>Mycobacteriales</taxon>
        <taxon>Nocardiaceae</taxon>
        <taxon>Nocardia</taxon>
    </lineage>
</organism>
<feature type="region of interest" description="Disordered" evidence="1">
    <location>
        <begin position="189"/>
        <end position="210"/>
    </location>
</feature>
<accession>A0A317N880</accession>
<evidence type="ECO:0000313" key="3">
    <source>
        <dbReference type="Proteomes" id="UP000246410"/>
    </source>
</evidence>
<sequence length="243" mass="25974">MPAQRRGRGRRCVRAERHGCARPVLRVLPQRDVGFEGGPLTWQRPEGMSGPVRRGGPSVQLAVFGHRDATQDEFVQQAGAQFFRDRSGETGFGEGVHRGDLVQQSGDQGGQARGMTLRGSPRRDDPQRRTCGSLVTCRECRAEELVEQEVAVAAVCGVVGGGGGAGEADDEIEVARGDPVVDDPVAVEEGGRTGEFPDDPGDGVVHRSSLRTEPSHRWAALCRNGSRAQCPVRAARRSANSSA</sequence>
<dbReference type="Proteomes" id="UP000246410">
    <property type="component" value="Unassembled WGS sequence"/>
</dbReference>
<gene>
    <name evidence="2" type="ORF">DFR69_11020</name>
</gene>
<dbReference type="EMBL" id="QGTL01000010">
    <property type="protein sequence ID" value="PWV71536.1"/>
    <property type="molecule type" value="Genomic_DNA"/>
</dbReference>
<keyword evidence="3" id="KW-1185">Reference proteome</keyword>
<reference evidence="2 3" key="1">
    <citation type="submission" date="2018-05" db="EMBL/GenBank/DDBJ databases">
        <title>Genomic Encyclopedia of Type Strains, Phase IV (KMG-IV): sequencing the most valuable type-strain genomes for metagenomic binning, comparative biology and taxonomic classification.</title>
        <authorList>
            <person name="Goeker M."/>
        </authorList>
    </citation>
    <scope>NUCLEOTIDE SEQUENCE [LARGE SCALE GENOMIC DNA]</scope>
    <source>
        <strain evidence="2 3">DSM 44717</strain>
    </source>
</reference>
<comment type="caution">
    <text evidence="2">The sequence shown here is derived from an EMBL/GenBank/DDBJ whole genome shotgun (WGS) entry which is preliminary data.</text>
</comment>
<name>A0A317N880_9NOCA</name>
<feature type="region of interest" description="Disordered" evidence="1">
    <location>
        <begin position="90"/>
        <end position="129"/>
    </location>
</feature>
<evidence type="ECO:0000256" key="1">
    <source>
        <dbReference type="SAM" id="MobiDB-lite"/>
    </source>
</evidence>